<reference evidence="7" key="1">
    <citation type="submission" date="2020-04" db="EMBL/GenBank/DDBJ databases">
        <authorList>
            <person name="Alioto T."/>
            <person name="Alioto T."/>
            <person name="Gomez Garrido J."/>
        </authorList>
    </citation>
    <scope>NUCLEOTIDE SEQUENCE</scope>
    <source>
        <strain evidence="7">A484AB</strain>
    </source>
</reference>
<evidence type="ECO:0000256" key="5">
    <source>
        <dbReference type="ARBA" id="ARBA00023136"/>
    </source>
</evidence>
<comment type="similarity">
    <text evidence="2 6">Belongs to the peroxisomal membrane protein PXMP2/4 family.</text>
</comment>
<keyword evidence="3 6" id="KW-0812">Transmembrane</keyword>
<proteinExistence type="inferred from homology"/>
<dbReference type="PANTHER" id="PTHR11266:SF8">
    <property type="entry name" value="MPV17-LIKE PROTEIN 2"/>
    <property type="match status" value="1"/>
</dbReference>
<keyword evidence="4 6" id="KW-1133">Transmembrane helix</keyword>
<dbReference type="PANTHER" id="PTHR11266">
    <property type="entry name" value="PEROXISOMAL MEMBRANE PROTEIN 2, PXMP2 MPV17"/>
    <property type="match status" value="1"/>
</dbReference>
<evidence type="ECO:0000313" key="7">
    <source>
        <dbReference type="EMBL" id="CAB4006592.1"/>
    </source>
</evidence>
<comment type="caution">
    <text evidence="6">Lacks conserved residue(s) required for the propagation of feature annotation.</text>
</comment>
<evidence type="ECO:0000256" key="1">
    <source>
        <dbReference type="ARBA" id="ARBA00004141"/>
    </source>
</evidence>
<dbReference type="EMBL" id="CACRXK020005549">
    <property type="protein sequence ID" value="CAB4006592.1"/>
    <property type="molecule type" value="Genomic_DNA"/>
</dbReference>
<evidence type="ECO:0000256" key="6">
    <source>
        <dbReference type="RuleBase" id="RU363053"/>
    </source>
</evidence>
<evidence type="ECO:0000256" key="3">
    <source>
        <dbReference type="ARBA" id="ARBA00022692"/>
    </source>
</evidence>
<dbReference type="AlphaFoldDB" id="A0A6S7ILF4"/>
<organism evidence="7 8">
    <name type="scientific">Paramuricea clavata</name>
    <name type="common">Red gorgonian</name>
    <name type="synonym">Violescent sea-whip</name>
    <dbReference type="NCBI Taxonomy" id="317549"/>
    <lineage>
        <taxon>Eukaryota</taxon>
        <taxon>Metazoa</taxon>
        <taxon>Cnidaria</taxon>
        <taxon>Anthozoa</taxon>
        <taxon>Octocorallia</taxon>
        <taxon>Malacalcyonacea</taxon>
        <taxon>Plexauridae</taxon>
        <taxon>Paramuricea</taxon>
    </lineage>
</organism>
<comment type="caution">
    <text evidence="7">The sequence shown here is derived from an EMBL/GenBank/DDBJ whole genome shotgun (WGS) entry which is preliminary data.</text>
</comment>
<sequence length="73" mass="8722">MAKLDGHSFERCWNEIKLKFWPVYKMDLSVWPAAQAVNFYVVPGQYRVAYVSFVALLWNIFLSYISHKKEDEF</sequence>
<dbReference type="Pfam" id="PF04117">
    <property type="entry name" value="Mpv17_PMP22"/>
    <property type="match status" value="1"/>
</dbReference>
<dbReference type="GO" id="GO:0061668">
    <property type="term" value="P:mitochondrial ribosome assembly"/>
    <property type="evidence" value="ECO:0007669"/>
    <property type="project" value="TreeGrafter"/>
</dbReference>
<evidence type="ECO:0000313" key="8">
    <source>
        <dbReference type="Proteomes" id="UP001152795"/>
    </source>
</evidence>
<accession>A0A6S7ILF4</accession>
<dbReference type="InterPro" id="IPR007248">
    <property type="entry name" value="Mpv17_PMP22"/>
</dbReference>
<name>A0A6S7ILF4_PARCT</name>
<protein>
    <submittedName>
        <fullName evidence="7">Mpv17 2</fullName>
    </submittedName>
</protein>
<feature type="transmembrane region" description="Helical" evidence="6">
    <location>
        <begin position="48"/>
        <end position="65"/>
    </location>
</feature>
<comment type="subcellular location">
    <subcellularLocation>
        <location evidence="1">Membrane</location>
        <topology evidence="1">Multi-pass membrane protein</topology>
    </subcellularLocation>
</comment>
<evidence type="ECO:0000256" key="2">
    <source>
        <dbReference type="ARBA" id="ARBA00006824"/>
    </source>
</evidence>
<evidence type="ECO:0000256" key="4">
    <source>
        <dbReference type="ARBA" id="ARBA00022989"/>
    </source>
</evidence>
<dbReference type="GO" id="GO:0005739">
    <property type="term" value="C:mitochondrion"/>
    <property type="evidence" value="ECO:0007669"/>
    <property type="project" value="TreeGrafter"/>
</dbReference>
<gene>
    <name evidence="7" type="ORF">PACLA_8A019735</name>
</gene>
<dbReference type="GO" id="GO:0016020">
    <property type="term" value="C:membrane"/>
    <property type="evidence" value="ECO:0007669"/>
    <property type="project" value="UniProtKB-SubCell"/>
</dbReference>
<keyword evidence="8" id="KW-1185">Reference proteome</keyword>
<keyword evidence="5 6" id="KW-0472">Membrane</keyword>
<dbReference type="Proteomes" id="UP001152795">
    <property type="component" value="Unassembled WGS sequence"/>
</dbReference>